<dbReference type="CDD" id="cd19099">
    <property type="entry name" value="AKR_unchar"/>
    <property type="match status" value="1"/>
</dbReference>
<dbReference type="Pfam" id="PF00248">
    <property type="entry name" value="Aldo_ket_red"/>
    <property type="match status" value="1"/>
</dbReference>
<name>A0A1R3VRX4_9GAMM</name>
<protein>
    <submittedName>
        <fullName evidence="2">Predicted oxidoreductase</fullName>
    </submittedName>
</protein>
<dbReference type="PANTHER" id="PTHR43312:SF1">
    <property type="entry name" value="NADP-DEPENDENT OXIDOREDUCTASE DOMAIN-CONTAINING PROTEIN"/>
    <property type="match status" value="1"/>
</dbReference>
<evidence type="ECO:0000313" key="3">
    <source>
        <dbReference type="Proteomes" id="UP000223759"/>
    </source>
</evidence>
<dbReference type="SUPFAM" id="SSF51430">
    <property type="entry name" value="NAD(P)-linked oxidoreductase"/>
    <property type="match status" value="1"/>
</dbReference>
<dbReference type="AlphaFoldDB" id="A0A1R3VRX4"/>
<dbReference type="OrthoDB" id="5289885at2"/>
<dbReference type="Gene3D" id="3.20.20.100">
    <property type="entry name" value="NADP-dependent oxidoreductase domain"/>
    <property type="match status" value="1"/>
</dbReference>
<organism evidence="2 3">
    <name type="scientific">Ectothiorhodosinus mongolicus</name>
    <dbReference type="NCBI Taxonomy" id="233100"/>
    <lineage>
        <taxon>Bacteria</taxon>
        <taxon>Pseudomonadati</taxon>
        <taxon>Pseudomonadota</taxon>
        <taxon>Gammaproteobacteria</taxon>
        <taxon>Chromatiales</taxon>
        <taxon>Ectothiorhodospiraceae</taxon>
        <taxon>Ectothiorhodosinus</taxon>
    </lineage>
</organism>
<accession>A0A1R3VRX4</accession>
<keyword evidence="3" id="KW-1185">Reference proteome</keyword>
<dbReference type="PANTHER" id="PTHR43312">
    <property type="entry name" value="D-THREO-ALDOSE 1-DEHYDROGENASE"/>
    <property type="match status" value="1"/>
</dbReference>
<evidence type="ECO:0000259" key="1">
    <source>
        <dbReference type="Pfam" id="PF00248"/>
    </source>
</evidence>
<dbReference type="InterPro" id="IPR036812">
    <property type="entry name" value="NAD(P)_OxRdtase_dom_sf"/>
</dbReference>
<dbReference type="STRING" id="233100.SAMN05216526_0577"/>
<proteinExistence type="predicted"/>
<dbReference type="InterPro" id="IPR023210">
    <property type="entry name" value="NADP_OxRdtase_dom"/>
</dbReference>
<dbReference type="Proteomes" id="UP000223759">
    <property type="component" value="Unassembled WGS sequence"/>
</dbReference>
<dbReference type="RefSeq" id="WP_076754748.1">
    <property type="nucleotide sequence ID" value="NZ_CP023018.1"/>
</dbReference>
<reference evidence="2 3" key="1">
    <citation type="submission" date="2017-01" db="EMBL/GenBank/DDBJ databases">
        <authorList>
            <person name="Mah S.A."/>
            <person name="Swanson W.J."/>
            <person name="Moy G.W."/>
            <person name="Vacquier V.D."/>
        </authorList>
    </citation>
    <scope>NUCLEOTIDE SEQUENCE [LARGE SCALE GENOMIC DNA]</scope>
    <source>
        <strain evidence="2 3">M9</strain>
    </source>
</reference>
<dbReference type="InterPro" id="IPR053135">
    <property type="entry name" value="AKR2_Oxidoreductase"/>
</dbReference>
<feature type="domain" description="NADP-dependent oxidoreductase" evidence="1">
    <location>
        <begin position="50"/>
        <end position="229"/>
    </location>
</feature>
<evidence type="ECO:0000313" key="2">
    <source>
        <dbReference type="EMBL" id="SIT66380.1"/>
    </source>
</evidence>
<sequence>MLKQTDPLLIPGFATRQGTEHYAQALEEKGLVGGGHFSEFPREHLKLSSIGAGSFGGEASGAVDACISAIVAQALQAGINVIDTGAHYRYGRSLAAVGAGVRTAIQAGVPREAMFLISKGGFLTLRGGPPEDMTRWFDAEIISQGLGTQEQLAGGVHLLSPEYIHFQLELSRHLMGVETLDGFLIDQPEVQIAERGKEATNRMLEPVFEVLERAVQENRLRFYGISTFEGFRVETDAEQFQSLTSMIGLAERAAQSVTGEPNARHHFRLASLPFNQVMLEGFTRFNTATGKGNVASALQAAYQLQVYMLASHGMLKGHLAKQSVDSVERALPNLSNPAQRSLQFNRSAPGVGTALVGMSTPNHLEDVLVVAKRSPMARQAYLALFQKAEE</sequence>
<dbReference type="EMBL" id="FTPK01000001">
    <property type="protein sequence ID" value="SIT66380.1"/>
    <property type="molecule type" value="Genomic_DNA"/>
</dbReference>
<gene>
    <name evidence="2" type="ORF">SAMN05216526_0577</name>
</gene>